<keyword evidence="1" id="KW-0472">Membrane</keyword>
<name>A0A557RHS9_9GAMM</name>
<feature type="domain" description="Anti sigma-E protein RseA N-terminal" evidence="2">
    <location>
        <begin position="6"/>
        <end position="80"/>
    </location>
</feature>
<dbReference type="EMBL" id="VMKP01000003">
    <property type="protein sequence ID" value="TVO64713.1"/>
    <property type="molecule type" value="Genomic_DNA"/>
</dbReference>
<keyword evidence="1" id="KW-0812">Transmembrane</keyword>
<dbReference type="GO" id="GO:0016989">
    <property type="term" value="F:sigma factor antagonist activity"/>
    <property type="evidence" value="ECO:0007669"/>
    <property type="project" value="InterPro"/>
</dbReference>
<dbReference type="CDD" id="cd16328">
    <property type="entry name" value="RseA_N"/>
    <property type="match status" value="1"/>
</dbReference>
<dbReference type="RefSeq" id="WP_144348247.1">
    <property type="nucleotide sequence ID" value="NZ_VMKP01000003.1"/>
</dbReference>
<organism evidence="3 4">
    <name type="scientific">Spiribacter aquaticus</name>
    <dbReference type="NCBI Taxonomy" id="1935996"/>
    <lineage>
        <taxon>Bacteria</taxon>
        <taxon>Pseudomonadati</taxon>
        <taxon>Pseudomonadota</taxon>
        <taxon>Gammaproteobacteria</taxon>
        <taxon>Chromatiales</taxon>
        <taxon>Ectothiorhodospiraceae</taxon>
        <taxon>Spiribacter</taxon>
    </lineage>
</organism>
<sequence>MQDDTDQQLSAYVDGELGRDESRFLERRLAADPGLRQALERYHSMRAAVRGEHVAGVEGLADRVRGQLEAEPAHEADDALAQANWRRASFMVQPVAGLAIAASVALGLVVAWPMFTAPSTPAPTATPVQIAAEPTNGSLSRVGGPSAARQDDDVDAQVRRQLQPYFIDHNDQTTARPIGGTLESARIIGHDRER</sequence>
<dbReference type="Pfam" id="PF03872">
    <property type="entry name" value="RseA_N"/>
    <property type="match status" value="1"/>
</dbReference>
<comment type="caution">
    <text evidence="3">The sequence shown here is derived from an EMBL/GenBank/DDBJ whole genome shotgun (WGS) entry which is preliminary data.</text>
</comment>
<dbReference type="Gene3D" id="1.10.10.880">
    <property type="entry name" value="Anti sigma-E protein RseA, N-terminal domain"/>
    <property type="match status" value="1"/>
</dbReference>
<dbReference type="SUPFAM" id="SSF89069">
    <property type="entry name" value="N-terminal, cytoplasmic domain of anti-sigmaE factor RseA"/>
    <property type="match status" value="1"/>
</dbReference>
<dbReference type="InterPro" id="IPR005572">
    <property type="entry name" value="Anti-sigma_E_RseA_N"/>
</dbReference>
<reference evidence="3 4" key="1">
    <citation type="submission" date="2019-07" db="EMBL/GenBank/DDBJ databases">
        <title>Reclasification of Spiribacter aquaticus.</title>
        <authorList>
            <person name="Leon M.J."/>
            <person name="Sanchez-Porro C."/>
            <person name="Ventosa A."/>
        </authorList>
    </citation>
    <scope>NUCLEOTIDE SEQUENCE [LARGE SCALE GENOMIC DNA]</scope>
    <source>
        <strain evidence="3 4">SP30</strain>
    </source>
</reference>
<gene>
    <name evidence="3" type="ORF">FPL11_08710</name>
</gene>
<keyword evidence="4" id="KW-1185">Reference proteome</keyword>
<dbReference type="Proteomes" id="UP000316688">
    <property type="component" value="Unassembled WGS sequence"/>
</dbReference>
<dbReference type="AlphaFoldDB" id="A0A557RHS9"/>
<feature type="transmembrane region" description="Helical" evidence="1">
    <location>
        <begin position="95"/>
        <end position="115"/>
    </location>
</feature>
<evidence type="ECO:0000259" key="2">
    <source>
        <dbReference type="Pfam" id="PF03872"/>
    </source>
</evidence>
<protein>
    <recommendedName>
        <fullName evidence="2">Anti sigma-E protein RseA N-terminal domain-containing protein</fullName>
    </recommendedName>
</protein>
<keyword evidence="1" id="KW-1133">Transmembrane helix</keyword>
<dbReference type="PANTHER" id="PTHR38104">
    <property type="match status" value="1"/>
</dbReference>
<evidence type="ECO:0000313" key="4">
    <source>
        <dbReference type="Proteomes" id="UP000316688"/>
    </source>
</evidence>
<dbReference type="InterPro" id="IPR052383">
    <property type="entry name" value="Anti-sigma-E_RseA-like"/>
</dbReference>
<evidence type="ECO:0000256" key="1">
    <source>
        <dbReference type="SAM" id="Phobius"/>
    </source>
</evidence>
<proteinExistence type="predicted"/>
<evidence type="ECO:0000313" key="3">
    <source>
        <dbReference type="EMBL" id="TVO64713.1"/>
    </source>
</evidence>
<accession>A0A557RHS9</accession>
<dbReference type="InterPro" id="IPR036147">
    <property type="entry name" value="Anti-sigma_E_RseA_N_sf"/>
</dbReference>
<dbReference type="PANTHER" id="PTHR38104:SF1">
    <property type="entry name" value="ANTI-SIGMA-E FACTOR RSEA"/>
    <property type="match status" value="1"/>
</dbReference>